<dbReference type="SMART" id="SM00507">
    <property type="entry name" value="HNHc"/>
    <property type="match status" value="1"/>
</dbReference>
<dbReference type="PANTHER" id="PTHR33877">
    <property type="entry name" value="SLL1193 PROTEIN"/>
    <property type="match status" value="1"/>
</dbReference>
<proteinExistence type="predicted"/>
<dbReference type="GO" id="GO:0003676">
    <property type="term" value="F:nucleic acid binding"/>
    <property type="evidence" value="ECO:0007669"/>
    <property type="project" value="InterPro"/>
</dbReference>
<evidence type="ECO:0000313" key="3">
    <source>
        <dbReference type="Proteomes" id="UP000008204"/>
    </source>
</evidence>
<keyword evidence="3" id="KW-1185">Reference proteome</keyword>
<dbReference type="AlphaFoldDB" id="B7K6G0"/>
<dbReference type="EMBL" id="CP001288">
    <property type="protein sequence ID" value="ACK68382.1"/>
    <property type="molecule type" value="Genomic_DNA"/>
</dbReference>
<dbReference type="RefSeq" id="WP_012593018.1">
    <property type="nucleotide sequence ID" value="NC_011721.1"/>
</dbReference>
<dbReference type="CDD" id="cd00085">
    <property type="entry name" value="HNHc"/>
    <property type="match status" value="1"/>
</dbReference>
<protein>
    <submittedName>
        <fullName evidence="2">HNH endonuclease</fullName>
    </submittedName>
</protein>
<evidence type="ECO:0000259" key="1">
    <source>
        <dbReference type="SMART" id="SM00507"/>
    </source>
</evidence>
<keyword evidence="2" id="KW-0255">Endonuclease</keyword>
<dbReference type="InterPro" id="IPR002711">
    <property type="entry name" value="HNH"/>
</dbReference>
<keyword evidence="2" id="KW-0540">Nuclease</keyword>
<geneLocation type="plasmid" evidence="2 3">
    <name>pP880101</name>
</geneLocation>
<dbReference type="OrthoDB" id="514018at2"/>
<feature type="domain" description="HNH nuclease" evidence="1">
    <location>
        <begin position="17"/>
        <end position="72"/>
    </location>
</feature>
<keyword evidence="2" id="KW-0378">Hydrolase</keyword>
<dbReference type="Proteomes" id="UP000008204">
    <property type="component" value="Plasmid pP880101"/>
</dbReference>
<sequence length="151" mass="17160">MPDGEPFPTLVTPSTPQLKKTVKLRAKNCCEYCYSQEKFATQSFSIEHIYPVSKGGQTKLDNLALACQGCNNHKYNKTEAIDPLTGETTPLYHPRQQHWSDHFSWSNDYTLIVGLTPTGRVTVELLRLNREGLVNLRRILYPMGEHPPNSE</sequence>
<dbReference type="Pfam" id="PF01844">
    <property type="entry name" value="HNH"/>
    <property type="match status" value="1"/>
</dbReference>
<accession>B7K6G0</accession>
<name>B7K6G0_RIPO1</name>
<dbReference type="GO" id="GO:0004519">
    <property type="term" value="F:endonuclease activity"/>
    <property type="evidence" value="ECO:0007669"/>
    <property type="project" value="UniProtKB-KW"/>
</dbReference>
<dbReference type="PANTHER" id="PTHR33877:SF1">
    <property type="entry name" value="TYPE IV METHYL-DIRECTED RESTRICTION ENZYME ECOKMCRA"/>
    <property type="match status" value="1"/>
</dbReference>
<dbReference type="KEGG" id="cyp:PCC8801_4463"/>
<reference evidence="3" key="1">
    <citation type="journal article" date="2011" name="MBio">
        <title>Novel metabolic attributes of the genus Cyanothece, comprising a group of unicellular nitrogen-fixing Cyanobacteria.</title>
        <authorList>
            <person name="Bandyopadhyay A."/>
            <person name="Elvitigala T."/>
            <person name="Welsh E."/>
            <person name="Stockel J."/>
            <person name="Liberton M."/>
            <person name="Min H."/>
            <person name="Sherman L.A."/>
            <person name="Pakrasi H.B."/>
        </authorList>
    </citation>
    <scope>NUCLEOTIDE SEQUENCE [LARGE SCALE GENOMIC DNA]</scope>
    <source>
        <strain evidence="3">PCC 8801</strain>
        <plasmid evidence="3">pP880101</plasmid>
    </source>
</reference>
<dbReference type="Gene3D" id="1.10.30.50">
    <property type="match status" value="1"/>
</dbReference>
<dbReference type="InterPro" id="IPR052892">
    <property type="entry name" value="NA-targeting_endonuclease"/>
</dbReference>
<evidence type="ECO:0000313" key="2">
    <source>
        <dbReference type="EMBL" id="ACK68382.1"/>
    </source>
</evidence>
<gene>
    <name evidence="2" type="ordered locus">PCC8801_4463</name>
</gene>
<keyword evidence="2" id="KW-0614">Plasmid</keyword>
<dbReference type="GO" id="GO:0008270">
    <property type="term" value="F:zinc ion binding"/>
    <property type="evidence" value="ECO:0007669"/>
    <property type="project" value="InterPro"/>
</dbReference>
<dbReference type="InterPro" id="IPR003615">
    <property type="entry name" value="HNH_nuc"/>
</dbReference>
<dbReference type="HOGENOM" id="CLU_104142_1_0_3"/>
<organism evidence="2 3">
    <name type="scientific">Rippkaea orientalis (strain PCC 8801 / RF-1)</name>
    <name type="common">Cyanothece sp. (strain PCC 8801)</name>
    <dbReference type="NCBI Taxonomy" id="41431"/>
    <lineage>
        <taxon>Bacteria</taxon>
        <taxon>Bacillati</taxon>
        <taxon>Cyanobacteriota</taxon>
        <taxon>Cyanophyceae</taxon>
        <taxon>Oscillatoriophycideae</taxon>
        <taxon>Chroococcales</taxon>
        <taxon>Aphanothecaceae</taxon>
        <taxon>Rippkaea</taxon>
        <taxon>Rippkaea orientalis</taxon>
    </lineage>
</organism>